<dbReference type="Proteomes" id="UP000821837">
    <property type="component" value="Chromosome 8"/>
</dbReference>
<accession>A0A9D4SQN6</accession>
<proteinExistence type="predicted"/>
<dbReference type="VEuPathDB" id="VectorBase:RSAN_030900"/>
<dbReference type="EMBL" id="JABSTV010001254">
    <property type="protein sequence ID" value="KAH7939382.1"/>
    <property type="molecule type" value="Genomic_DNA"/>
</dbReference>
<reference evidence="2" key="1">
    <citation type="journal article" date="2020" name="Cell">
        <title>Large-Scale Comparative Analyses of Tick Genomes Elucidate Their Genetic Diversity and Vector Capacities.</title>
        <authorList>
            <consortium name="Tick Genome and Microbiome Consortium (TIGMIC)"/>
            <person name="Jia N."/>
            <person name="Wang J."/>
            <person name="Shi W."/>
            <person name="Du L."/>
            <person name="Sun Y."/>
            <person name="Zhan W."/>
            <person name="Jiang J.F."/>
            <person name="Wang Q."/>
            <person name="Zhang B."/>
            <person name="Ji P."/>
            <person name="Bell-Sakyi L."/>
            <person name="Cui X.M."/>
            <person name="Yuan T.T."/>
            <person name="Jiang B.G."/>
            <person name="Yang W.F."/>
            <person name="Lam T.T."/>
            <person name="Chang Q.C."/>
            <person name="Ding S.J."/>
            <person name="Wang X.J."/>
            <person name="Zhu J.G."/>
            <person name="Ruan X.D."/>
            <person name="Zhao L."/>
            <person name="Wei J.T."/>
            <person name="Ye R.Z."/>
            <person name="Que T.C."/>
            <person name="Du C.H."/>
            <person name="Zhou Y.H."/>
            <person name="Cheng J.X."/>
            <person name="Dai P.F."/>
            <person name="Guo W.B."/>
            <person name="Han X.H."/>
            <person name="Huang E.J."/>
            <person name="Li L.F."/>
            <person name="Wei W."/>
            <person name="Gao Y.C."/>
            <person name="Liu J.Z."/>
            <person name="Shao H.Z."/>
            <person name="Wang X."/>
            <person name="Wang C.C."/>
            <person name="Yang T.C."/>
            <person name="Huo Q.B."/>
            <person name="Li W."/>
            <person name="Chen H.Y."/>
            <person name="Chen S.E."/>
            <person name="Zhou L.G."/>
            <person name="Ni X.B."/>
            <person name="Tian J.H."/>
            <person name="Sheng Y."/>
            <person name="Liu T."/>
            <person name="Pan Y.S."/>
            <person name="Xia L.Y."/>
            <person name="Li J."/>
            <person name="Zhao F."/>
            <person name="Cao W.C."/>
        </authorList>
    </citation>
    <scope>NUCLEOTIDE SEQUENCE</scope>
    <source>
        <strain evidence="2">Rsan-2018</strain>
    </source>
</reference>
<evidence type="ECO:0000256" key="1">
    <source>
        <dbReference type="SAM" id="MobiDB-lite"/>
    </source>
</evidence>
<name>A0A9D4SQN6_RHISA</name>
<dbReference type="AlphaFoldDB" id="A0A9D4SQN6"/>
<gene>
    <name evidence="2" type="ORF">HPB52_011676</name>
</gene>
<comment type="caution">
    <text evidence="2">The sequence shown here is derived from an EMBL/GenBank/DDBJ whole genome shotgun (WGS) entry which is preliminary data.</text>
</comment>
<dbReference type="VEuPathDB" id="VectorBase:RSAN_037107"/>
<feature type="region of interest" description="Disordered" evidence="1">
    <location>
        <begin position="125"/>
        <end position="149"/>
    </location>
</feature>
<protein>
    <submittedName>
        <fullName evidence="2">Uncharacterized protein</fullName>
    </submittedName>
</protein>
<reference evidence="2" key="2">
    <citation type="submission" date="2021-09" db="EMBL/GenBank/DDBJ databases">
        <authorList>
            <person name="Jia N."/>
            <person name="Wang J."/>
            <person name="Shi W."/>
            <person name="Du L."/>
            <person name="Sun Y."/>
            <person name="Zhan W."/>
            <person name="Jiang J."/>
            <person name="Wang Q."/>
            <person name="Zhang B."/>
            <person name="Ji P."/>
            <person name="Sakyi L.B."/>
            <person name="Cui X."/>
            <person name="Yuan T."/>
            <person name="Jiang B."/>
            <person name="Yang W."/>
            <person name="Lam T.T.-Y."/>
            <person name="Chang Q."/>
            <person name="Ding S."/>
            <person name="Wang X."/>
            <person name="Zhu J."/>
            <person name="Ruan X."/>
            <person name="Zhao L."/>
            <person name="Wei J."/>
            <person name="Que T."/>
            <person name="Du C."/>
            <person name="Cheng J."/>
            <person name="Dai P."/>
            <person name="Han X."/>
            <person name="Huang E."/>
            <person name="Gao Y."/>
            <person name="Liu J."/>
            <person name="Shao H."/>
            <person name="Ye R."/>
            <person name="Li L."/>
            <person name="Wei W."/>
            <person name="Wang X."/>
            <person name="Wang C."/>
            <person name="Huo Q."/>
            <person name="Li W."/>
            <person name="Guo W."/>
            <person name="Chen H."/>
            <person name="Chen S."/>
            <person name="Zhou L."/>
            <person name="Zhou L."/>
            <person name="Ni X."/>
            <person name="Tian J."/>
            <person name="Zhou Y."/>
            <person name="Sheng Y."/>
            <person name="Liu T."/>
            <person name="Pan Y."/>
            <person name="Xia L."/>
            <person name="Li J."/>
            <person name="Zhao F."/>
            <person name="Cao W."/>
        </authorList>
    </citation>
    <scope>NUCLEOTIDE SEQUENCE</scope>
    <source>
        <strain evidence="2">Rsan-2018</strain>
        <tissue evidence="2">Larvae</tissue>
    </source>
</reference>
<sequence>MTEWLDYCASLKHDVGHLTKETHLAFGHTSHALYEISLYCLEELRFRQIYESENKLRLQKVLDLPNLDIIAQPVPAISVESVRWQFGLAVTDADVAKKSSVTPAVTSCSRDELVAKLMEKYLPVKHNDEETSPRHPRRQHKATPGTLSVPLISTGGSMVSSVPVAPAPFKESVQIVVSKVPQTPAETPQQRIQVLPAHDGSVVLHPHGSTLSSMTAPAPSPETD</sequence>
<organism evidence="2 3">
    <name type="scientific">Rhipicephalus sanguineus</name>
    <name type="common">Brown dog tick</name>
    <name type="synonym">Ixodes sanguineus</name>
    <dbReference type="NCBI Taxonomy" id="34632"/>
    <lineage>
        <taxon>Eukaryota</taxon>
        <taxon>Metazoa</taxon>
        <taxon>Ecdysozoa</taxon>
        <taxon>Arthropoda</taxon>
        <taxon>Chelicerata</taxon>
        <taxon>Arachnida</taxon>
        <taxon>Acari</taxon>
        <taxon>Parasitiformes</taxon>
        <taxon>Ixodida</taxon>
        <taxon>Ixodoidea</taxon>
        <taxon>Ixodidae</taxon>
        <taxon>Rhipicephalinae</taxon>
        <taxon>Rhipicephalus</taxon>
        <taxon>Rhipicephalus</taxon>
    </lineage>
</organism>
<evidence type="ECO:0000313" key="3">
    <source>
        <dbReference type="Proteomes" id="UP000821837"/>
    </source>
</evidence>
<keyword evidence="3" id="KW-1185">Reference proteome</keyword>
<evidence type="ECO:0000313" key="2">
    <source>
        <dbReference type="EMBL" id="KAH7939382.1"/>
    </source>
</evidence>